<feature type="transmembrane region" description="Helical" evidence="1">
    <location>
        <begin position="176"/>
        <end position="192"/>
    </location>
</feature>
<dbReference type="Proteomes" id="UP000766609">
    <property type="component" value="Unassembled WGS sequence"/>
</dbReference>
<organism evidence="2 3">
    <name type="scientific">Algoriphagus marincola</name>
    <dbReference type="NCBI Taxonomy" id="264027"/>
    <lineage>
        <taxon>Bacteria</taxon>
        <taxon>Pseudomonadati</taxon>
        <taxon>Bacteroidota</taxon>
        <taxon>Cytophagia</taxon>
        <taxon>Cytophagales</taxon>
        <taxon>Cyclobacteriaceae</taxon>
        <taxon>Algoriphagus</taxon>
    </lineage>
</organism>
<protein>
    <recommendedName>
        <fullName evidence="4">Membrane protein involved in the export of O-antigen and teichoic acid</fullName>
    </recommendedName>
</protein>
<feature type="transmembrane region" description="Helical" evidence="1">
    <location>
        <begin position="288"/>
        <end position="309"/>
    </location>
</feature>
<sequence length="411" mass="47552">MKSKLFRKLNRYLLKKFSKNNVKYFYDLFFFGIGFFVSSLIALYISIIVNKNLPNVELGIFNYNKSLLEFLSYTFTLVMYRSYLRFNINGVNISVKQKVQKLSTLAFAGIALVAFYLTDSFFAVVFAFFIFFEERLYFFRSLMQVAKINFLKIGSASLTLLLLYGFITVDLVKPELILFAYGLGFLLSIFFLKSKGSKTNFEEISWNTVLLYTFPMLGSIIVKLSLDLVSQYLIKINFDPIELSKYAIAVRVLLSVKVFSNLFMMFFPVIYFREVKKKNASFIRKLRIFVIGSMLIIVIFASFINEFVYNLMGASKYIEYTYMYSILVFSELIFVIGGVYGVFLAYALKTHYSLMIYTVGAAVNIVLLNLFLKSYGIIIAPLSILVANILMTTLFFIVSYRMENKYLKSTE</sequence>
<dbReference type="RefSeq" id="WP_222583032.1">
    <property type="nucleotide sequence ID" value="NZ_JAHVHP010000001.1"/>
</dbReference>
<feature type="transmembrane region" description="Helical" evidence="1">
    <location>
        <begin position="24"/>
        <end position="47"/>
    </location>
</feature>
<accession>A0ABS7N1Y8</accession>
<feature type="transmembrane region" description="Helical" evidence="1">
    <location>
        <begin position="246"/>
        <end position="267"/>
    </location>
</feature>
<keyword evidence="1" id="KW-1133">Transmembrane helix</keyword>
<feature type="transmembrane region" description="Helical" evidence="1">
    <location>
        <begin position="354"/>
        <end position="372"/>
    </location>
</feature>
<evidence type="ECO:0000313" key="2">
    <source>
        <dbReference type="EMBL" id="MBY5949928.1"/>
    </source>
</evidence>
<evidence type="ECO:0008006" key="4">
    <source>
        <dbReference type="Google" id="ProtNLM"/>
    </source>
</evidence>
<evidence type="ECO:0000256" key="1">
    <source>
        <dbReference type="SAM" id="Phobius"/>
    </source>
</evidence>
<keyword evidence="1" id="KW-0472">Membrane</keyword>
<feature type="transmembrane region" description="Helical" evidence="1">
    <location>
        <begin position="105"/>
        <end position="132"/>
    </location>
</feature>
<reference evidence="2 3" key="1">
    <citation type="submission" date="2021-06" db="EMBL/GenBank/DDBJ databases">
        <title>44 bacteria genomes isolated from Dapeng, Shenzhen.</title>
        <authorList>
            <person name="Zheng W."/>
            <person name="Yu S."/>
            <person name="Huang Y."/>
        </authorList>
    </citation>
    <scope>NUCLEOTIDE SEQUENCE [LARGE SCALE GENOMIC DNA]</scope>
    <source>
        <strain evidence="2 3">DP5N14-6</strain>
    </source>
</reference>
<comment type="caution">
    <text evidence="2">The sequence shown here is derived from an EMBL/GenBank/DDBJ whole genome shotgun (WGS) entry which is preliminary data.</text>
</comment>
<keyword evidence="3" id="KW-1185">Reference proteome</keyword>
<feature type="transmembrane region" description="Helical" evidence="1">
    <location>
        <begin position="321"/>
        <end position="347"/>
    </location>
</feature>
<dbReference type="EMBL" id="JAHVHP010000001">
    <property type="protein sequence ID" value="MBY5949928.1"/>
    <property type="molecule type" value="Genomic_DNA"/>
</dbReference>
<feature type="transmembrane region" description="Helical" evidence="1">
    <location>
        <begin position="204"/>
        <end position="226"/>
    </location>
</feature>
<feature type="transmembrane region" description="Helical" evidence="1">
    <location>
        <begin position="378"/>
        <end position="398"/>
    </location>
</feature>
<gene>
    <name evidence="2" type="ORF">KUV23_03025</name>
</gene>
<proteinExistence type="predicted"/>
<name>A0ABS7N1Y8_9BACT</name>
<evidence type="ECO:0000313" key="3">
    <source>
        <dbReference type="Proteomes" id="UP000766609"/>
    </source>
</evidence>
<keyword evidence="1" id="KW-0812">Transmembrane</keyword>